<dbReference type="CDD" id="cd00862">
    <property type="entry name" value="ProRS_anticodon_zinc"/>
    <property type="match status" value="1"/>
</dbReference>
<dbReference type="InterPro" id="IPR045864">
    <property type="entry name" value="aa-tRNA-synth_II/BPL/LPL"/>
</dbReference>
<proteinExistence type="inferred from homology"/>
<dbReference type="Gene3D" id="3.30.110.30">
    <property type="entry name" value="C-terminal domain of ProRS"/>
    <property type="match status" value="1"/>
</dbReference>
<dbReference type="PANTHER" id="PTHR43382">
    <property type="entry name" value="PROLYL-TRNA SYNTHETASE"/>
    <property type="match status" value="1"/>
</dbReference>
<dbReference type="GO" id="GO:0017101">
    <property type="term" value="C:aminoacyl-tRNA synthetase multienzyme complex"/>
    <property type="evidence" value="ECO:0007669"/>
    <property type="project" value="TreeGrafter"/>
</dbReference>
<dbReference type="PROSITE" id="PS50862">
    <property type="entry name" value="AA_TRNA_LIGASE_II"/>
    <property type="match status" value="1"/>
</dbReference>
<evidence type="ECO:0000256" key="11">
    <source>
        <dbReference type="HAMAP-Rule" id="MF_01571"/>
    </source>
</evidence>
<dbReference type="GO" id="GO:0004827">
    <property type="term" value="F:proline-tRNA ligase activity"/>
    <property type="evidence" value="ECO:0007669"/>
    <property type="project" value="UniProtKB-UniRule"/>
</dbReference>
<dbReference type="PRINTS" id="PR01046">
    <property type="entry name" value="TRNASYNTHPRO"/>
</dbReference>
<dbReference type="InterPro" id="IPR002314">
    <property type="entry name" value="aa-tRNA-synt_IIb"/>
</dbReference>
<sequence>MGKKQNNQVKEITPMEVDFPQWYTDVISKTELVDYSPVKGFMVIRPYGYAIWENIQKAYDERFKATGHQNMYFPLLIPESLLKKEAEHVEGFAPEVAWVTKGGDKELAEPLCVRPTSETIICSMYAKWLHSYRQLPFLYNQWCSVVRWEKTTRPFLRTSEFLWQEGHTLHETPEEAQEETMQMLNIYREVAEDIMAIPVVVGQKSEKEKFAGAAATYTMEALMHDGQALQSGTSHNLGQHFTKAFDITYLDRNNEQAYPYHTSWGVSTRLIGGIIMVHGDDNGLVLPPRIAPTQLVIIPVAQHKEGVLDKAYELKDILGTEFRVELDDSDSNSPGWKFNQWEMKGVPIRLEIGPRDIENGQCVLARRDTGEKVQAALEGIAEAVRTLLDEIQQNLFDRALKMREEKTSTAVDMDEFKKNLKENPGFIKAMWCEDRACEDKIKDETGASVRCVPFDDEQEVIGEGKCVCCGKPAKKMAYFARAY</sequence>
<dbReference type="InterPro" id="IPR004154">
    <property type="entry name" value="Anticodon-bd"/>
</dbReference>
<dbReference type="GO" id="GO:0016740">
    <property type="term" value="F:transferase activity"/>
    <property type="evidence" value="ECO:0007669"/>
    <property type="project" value="UniProtKB-ARBA"/>
</dbReference>
<evidence type="ECO:0000256" key="5">
    <source>
        <dbReference type="ARBA" id="ARBA00022741"/>
    </source>
</evidence>
<dbReference type="FunFam" id="3.40.50.800:FF:000005">
    <property type="entry name" value="bifunctional glutamate/proline--tRNA ligase"/>
    <property type="match status" value="1"/>
</dbReference>
<comment type="subunit">
    <text evidence="2 11">Homodimer.</text>
</comment>
<dbReference type="CDD" id="cd00778">
    <property type="entry name" value="ProRS_core_arch_euk"/>
    <property type="match status" value="1"/>
</dbReference>
<dbReference type="Pfam" id="PF09180">
    <property type="entry name" value="ProRS-C_1"/>
    <property type="match status" value="1"/>
</dbReference>
<accession>A0A4P9CCC4</accession>
<dbReference type="GO" id="GO:0005737">
    <property type="term" value="C:cytoplasm"/>
    <property type="evidence" value="ECO:0007669"/>
    <property type="project" value="UniProtKB-SubCell"/>
</dbReference>
<dbReference type="EC" id="6.1.1.15" evidence="11"/>
<evidence type="ECO:0000256" key="3">
    <source>
        <dbReference type="ARBA" id="ARBA00022490"/>
    </source>
</evidence>
<dbReference type="AlphaFoldDB" id="A0A4P9CCC4"/>
<comment type="similarity">
    <text evidence="10 11">Belongs to the class-II aminoacyl-tRNA synthetase family. ProS type 3 subfamily.</text>
</comment>
<dbReference type="Gene3D" id="3.40.50.800">
    <property type="entry name" value="Anticodon-binding domain"/>
    <property type="match status" value="1"/>
</dbReference>
<reference evidence="13 14" key="1">
    <citation type="submission" date="2018-05" db="EMBL/GenBank/DDBJ databases">
        <title>Genome comparison of Eubacterium sp.</title>
        <authorList>
            <person name="Feng Y."/>
            <person name="Sanchez-Andrea I."/>
            <person name="Stams A.J.M."/>
            <person name="De Vos W.M."/>
        </authorList>
    </citation>
    <scope>NUCLEOTIDE SEQUENCE [LARGE SCALE GENOMIC DNA]</scope>
    <source>
        <strain evidence="13 14">YI</strain>
    </source>
</reference>
<keyword evidence="6 11" id="KW-0067">ATP-binding</keyword>
<evidence type="ECO:0000256" key="2">
    <source>
        <dbReference type="ARBA" id="ARBA00011738"/>
    </source>
</evidence>
<evidence type="ECO:0000256" key="8">
    <source>
        <dbReference type="ARBA" id="ARBA00023146"/>
    </source>
</evidence>
<comment type="subcellular location">
    <subcellularLocation>
        <location evidence="1 11">Cytoplasm</location>
    </subcellularLocation>
</comment>
<dbReference type="InterPro" id="IPR016061">
    <property type="entry name" value="Pro-tRNA_ligase_II_C"/>
</dbReference>
<dbReference type="NCBIfam" id="TIGR00408">
    <property type="entry name" value="proS_fam_I"/>
    <property type="match status" value="1"/>
</dbReference>
<keyword evidence="14" id="KW-1185">Reference proteome</keyword>
<dbReference type="Gene3D" id="3.30.930.10">
    <property type="entry name" value="Bira Bifunctional Protein, Domain 2"/>
    <property type="match status" value="1"/>
</dbReference>
<dbReference type="InterPro" id="IPR002316">
    <property type="entry name" value="Pro-tRNA-ligase_IIa"/>
</dbReference>
<dbReference type="KEGG" id="emt:CPZ25_018810"/>
<dbReference type="InterPro" id="IPR036621">
    <property type="entry name" value="Anticodon-bd_dom_sf"/>
</dbReference>
<name>A0A4P9CCC4_EUBML</name>
<dbReference type="SUPFAM" id="SSF55681">
    <property type="entry name" value="Class II aaRS and biotin synthetases"/>
    <property type="match status" value="1"/>
</dbReference>
<keyword evidence="4 11" id="KW-0436">Ligase</keyword>
<evidence type="ECO:0000313" key="14">
    <source>
        <dbReference type="Proteomes" id="UP000218387"/>
    </source>
</evidence>
<dbReference type="GO" id="GO:0006433">
    <property type="term" value="P:prolyl-tRNA aminoacylation"/>
    <property type="evidence" value="ECO:0007669"/>
    <property type="project" value="UniProtKB-UniRule"/>
</dbReference>
<protein>
    <recommendedName>
        <fullName evidence="11">Proline--tRNA ligase</fullName>
        <ecNumber evidence="11">6.1.1.15</ecNumber>
    </recommendedName>
    <alternativeName>
        <fullName evidence="11">Prolyl-tRNA synthetase</fullName>
        <shortName evidence="11">ProRS</shortName>
    </alternativeName>
</protein>
<dbReference type="Pfam" id="PF00587">
    <property type="entry name" value="tRNA-synt_2b"/>
    <property type="match status" value="1"/>
</dbReference>
<comment type="domain">
    <text evidence="11">Consists of three domains: the N-terminal catalytic domain, the anticodon-binding domain and the C-terminal extension.</text>
</comment>
<dbReference type="SUPFAM" id="SSF64586">
    <property type="entry name" value="C-terminal domain of ProRS"/>
    <property type="match status" value="1"/>
</dbReference>
<dbReference type="InterPro" id="IPR017449">
    <property type="entry name" value="Pro-tRNA_synth_II"/>
</dbReference>
<evidence type="ECO:0000256" key="7">
    <source>
        <dbReference type="ARBA" id="ARBA00022917"/>
    </source>
</evidence>
<dbReference type="Proteomes" id="UP000218387">
    <property type="component" value="Chromosome"/>
</dbReference>
<dbReference type="FunFam" id="3.30.930.10:FF:000023">
    <property type="entry name" value="Proline--tRNA ligase"/>
    <property type="match status" value="1"/>
</dbReference>
<dbReference type="RefSeq" id="WP_058695430.1">
    <property type="nucleotide sequence ID" value="NZ_CP029487.1"/>
</dbReference>
<evidence type="ECO:0000256" key="4">
    <source>
        <dbReference type="ARBA" id="ARBA00022598"/>
    </source>
</evidence>
<evidence type="ECO:0000256" key="1">
    <source>
        <dbReference type="ARBA" id="ARBA00004496"/>
    </source>
</evidence>
<comment type="catalytic activity">
    <reaction evidence="9 11">
        <text>tRNA(Pro) + L-proline + ATP = L-prolyl-tRNA(Pro) + AMP + diphosphate</text>
        <dbReference type="Rhea" id="RHEA:14305"/>
        <dbReference type="Rhea" id="RHEA-COMP:9700"/>
        <dbReference type="Rhea" id="RHEA-COMP:9702"/>
        <dbReference type="ChEBI" id="CHEBI:30616"/>
        <dbReference type="ChEBI" id="CHEBI:33019"/>
        <dbReference type="ChEBI" id="CHEBI:60039"/>
        <dbReference type="ChEBI" id="CHEBI:78442"/>
        <dbReference type="ChEBI" id="CHEBI:78532"/>
        <dbReference type="ChEBI" id="CHEBI:456215"/>
        <dbReference type="EC" id="6.1.1.15"/>
    </reaction>
</comment>
<dbReference type="FunFam" id="3.30.110.30:FF:000005">
    <property type="entry name" value="Proline--tRNA ligase"/>
    <property type="match status" value="1"/>
</dbReference>
<evidence type="ECO:0000256" key="9">
    <source>
        <dbReference type="ARBA" id="ARBA00047671"/>
    </source>
</evidence>
<dbReference type="EMBL" id="CP029487">
    <property type="protein sequence ID" value="QCT73277.1"/>
    <property type="molecule type" value="Genomic_DNA"/>
</dbReference>
<dbReference type="GO" id="GO:0140096">
    <property type="term" value="F:catalytic activity, acting on a protein"/>
    <property type="evidence" value="ECO:0007669"/>
    <property type="project" value="UniProtKB-ARBA"/>
</dbReference>
<gene>
    <name evidence="11" type="primary">proS</name>
    <name evidence="13" type="ORF">CPZ25_018810</name>
</gene>
<dbReference type="HAMAP" id="MF_01571">
    <property type="entry name" value="Pro_tRNA_synth_type3"/>
    <property type="match status" value="1"/>
</dbReference>
<dbReference type="GO" id="GO:0005524">
    <property type="term" value="F:ATP binding"/>
    <property type="evidence" value="ECO:0007669"/>
    <property type="project" value="UniProtKB-UniRule"/>
</dbReference>
<keyword evidence="3 11" id="KW-0963">Cytoplasm</keyword>
<dbReference type="InterPro" id="IPR006195">
    <property type="entry name" value="aa-tRNA-synth_II"/>
</dbReference>
<dbReference type="InterPro" id="IPR004499">
    <property type="entry name" value="Pro-tRNA-ligase_IIa_arc-type"/>
</dbReference>
<dbReference type="SUPFAM" id="SSF52954">
    <property type="entry name" value="Class II aaRS ABD-related"/>
    <property type="match status" value="1"/>
</dbReference>
<feature type="domain" description="Aminoacyl-transfer RNA synthetases class-II family profile" evidence="12">
    <location>
        <begin position="45"/>
        <end position="287"/>
    </location>
</feature>
<evidence type="ECO:0000313" key="13">
    <source>
        <dbReference type="EMBL" id="QCT73277.1"/>
    </source>
</evidence>
<keyword evidence="7 11" id="KW-0648">Protein biosynthesis</keyword>
<evidence type="ECO:0000259" key="12">
    <source>
        <dbReference type="PROSITE" id="PS50862"/>
    </source>
</evidence>
<dbReference type="Pfam" id="PF03129">
    <property type="entry name" value="HGTP_anticodon"/>
    <property type="match status" value="1"/>
</dbReference>
<dbReference type="PANTHER" id="PTHR43382:SF2">
    <property type="entry name" value="BIFUNCTIONAL GLUTAMATE_PROLINE--TRNA LIGASE"/>
    <property type="match status" value="1"/>
</dbReference>
<dbReference type="InterPro" id="IPR033721">
    <property type="entry name" value="ProRS_core_arch_euk"/>
</dbReference>
<dbReference type="SMART" id="SM00946">
    <property type="entry name" value="ProRS-C_1"/>
    <property type="match status" value="1"/>
</dbReference>
<evidence type="ECO:0000256" key="10">
    <source>
        <dbReference type="ARBA" id="ARBA00060806"/>
    </source>
</evidence>
<comment type="function">
    <text evidence="11">Catalyzes the attachment of proline to tRNA(Pro) in a two-step reaction: proline is first activated by ATP to form Pro-AMP and then transferred to the acceptor end of tRNA(Pro).</text>
</comment>
<keyword evidence="8 11" id="KW-0030">Aminoacyl-tRNA synthetase</keyword>
<keyword evidence="5 11" id="KW-0547">Nucleotide-binding</keyword>
<organism evidence="13 14">
    <name type="scientific">Eubacterium maltosivorans</name>
    <dbReference type="NCBI Taxonomy" id="2041044"/>
    <lineage>
        <taxon>Bacteria</taxon>
        <taxon>Bacillati</taxon>
        <taxon>Bacillota</taxon>
        <taxon>Clostridia</taxon>
        <taxon>Eubacteriales</taxon>
        <taxon>Eubacteriaceae</taxon>
        <taxon>Eubacterium</taxon>
    </lineage>
</organism>
<evidence type="ECO:0000256" key="6">
    <source>
        <dbReference type="ARBA" id="ARBA00022840"/>
    </source>
</evidence>